<dbReference type="Pfam" id="PF02933">
    <property type="entry name" value="CDC48_2"/>
    <property type="match status" value="1"/>
</dbReference>
<evidence type="ECO:0000256" key="11">
    <source>
        <dbReference type="RuleBase" id="RU367045"/>
    </source>
</evidence>
<dbReference type="InterPro" id="IPR009010">
    <property type="entry name" value="Asp_de-COase-like_dom_sf"/>
</dbReference>
<dbReference type="SUPFAM" id="SSF52540">
    <property type="entry name" value="P-loop containing nucleoside triphosphate hydrolases"/>
    <property type="match status" value="2"/>
</dbReference>
<dbReference type="EMBL" id="KZ819671">
    <property type="protein sequence ID" value="PWN26477.1"/>
    <property type="molecule type" value="Genomic_DNA"/>
</dbReference>
<dbReference type="FunFam" id="3.40.50.300:FF:000166">
    <property type="entry name" value="vesicle-fusing ATPase isoform X1"/>
    <property type="match status" value="1"/>
</dbReference>
<feature type="domain" description="AAA+ ATPase" evidence="13">
    <location>
        <begin position="630"/>
        <end position="766"/>
    </location>
</feature>
<evidence type="ECO:0000256" key="2">
    <source>
        <dbReference type="ARBA" id="ARBA00006914"/>
    </source>
</evidence>
<dbReference type="InterPro" id="IPR004201">
    <property type="entry name" value="Cdc48_dom2"/>
</dbReference>
<dbReference type="InterPro" id="IPR041569">
    <property type="entry name" value="AAA_lid_3"/>
</dbReference>
<keyword evidence="11" id="KW-0378">Hydrolase</keyword>
<dbReference type="Gene3D" id="2.40.40.20">
    <property type="match status" value="1"/>
</dbReference>
<evidence type="ECO:0000256" key="9">
    <source>
        <dbReference type="ARBA" id="ARBA00056429"/>
    </source>
</evidence>
<dbReference type="GO" id="GO:0035494">
    <property type="term" value="P:SNARE complex disassembly"/>
    <property type="evidence" value="ECO:0007669"/>
    <property type="project" value="InterPro"/>
</dbReference>
<evidence type="ECO:0000256" key="6">
    <source>
        <dbReference type="ARBA" id="ARBA00022741"/>
    </source>
</evidence>
<dbReference type="InterPro" id="IPR003959">
    <property type="entry name" value="ATPase_AAA_core"/>
</dbReference>
<dbReference type="Gene3D" id="3.40.50.300">
    <property type="entry name" value="P-loop containing nucleotide triphosphate hydrolases"/>
    <property type="match status" value="2"/>
</dbReference>
<dbReference type="GO" id="GO:0043001">
    <property type="term" value="P:Golgi to plasma membrane protein transport"/>
    <property type="evidence" value="ECO:0007669"/>
    <property type="project" value="TreeGrafter"/>
</dbReference>
<keyword evidence="4 11" id="KW-0963">Cytoplasm</keyword>
<keyword evidence="11" id="KW-0931">ER-Golgi transport</keyword>
<dbReference type="InterPro" id="IPR027417">
    <property type="entry name" value="P-loop_NTPase"/>
</dbReference>
<dbReference type="GO" id="GO:0005795">
    <property type="term" value="C:Golgi stack"/>
    <property type="evidence" value="ECO:0007669"/>
    <property type="project" value="TreeGrafter"/>
</dbReference>
<dbReference type="Pfam" id="PF17862">
    <property type="entry name" value="AAA_lid_3"/>
    <property type="match status" value="1"/>
</dbReference>
<dbReference type="PANTHER" id="PTHR23078:SF3">
    <property type="entry name" value="VESICLE-FUSING ATPASE"/>
    <property type="match status" value="1"/>
</dbReference>
<evidence type="ECO:0000256" key="12">
    <source>
        <dbReference type="SAM" id="MobiDB-lite"/>
    </source>
</evidence>
<evidence type="ECO:0000256" key="1">
    <source>
        <dbReference type="ARBA" id="ARBA00004496"/>
    </source>
</evidence>
<feature type="compositionally biased region" description="Pro residues" evidence="12">
    <location>
        <begin position="71"/>
        <end position="82"/>
    </location>
</feature>
<dbReference type="AlphaFoldDB" id="A0A316UMI1"/>
<organism evidence="14 15">
    <name type="scientific">Jaminaea rosea</name>
    <dbReference type="NCBI Taxonomy" id="1569628"/>
    <lineage>
        <taxon>Eukaryota</taxon>
        <taxon>Fungi</taxon>
        <taxon>Dikarya</taxon>
        <taxon>Basidiomycota</taxon>
        <taxon>Ustilaginomycotina</taxon>
        <taxon>Exobasidiomycetes</taxon>
        <taxon>Microstromatales</taxon>
        <taxon>Microstromatales incertae sedis</taxon>
        <taxon>Jaminaea</taxon>
    </lineage>
</organism>
<evidence type="ECO:0000256" key="4">
    <source>
        <dbReference type="ARBA" id="ARBA00022490"/>
    </source>
</evidence>
<proteinExistence type="inferred from homology"/>
<keyword evidence="8 11" id="KW-0653">Protein transport</keyword>
<dbReference type="Pfam" id="PF00004">
    <property type="entry name" value="AAA"/>
    <property type="match status" value="2"/>
</dbReference>
<dbReference type="FunFam" id="1.10.8.60:FF:000026">
    <property type="entry name" value="vesicle-fusing ATPase isoform X1"/>
    <property type="match status" value="1"/>
</dbReference>
<feature type="region of interest" description="Disordered" evidence="12">
    <location>
        <begin position="1"/>
        <end position="93"/>
    </location>
</feature>
<evidence type="ECO:0000256" key="8">
    <source>
        <dbReference type="ARBA" id="ARBA00022927"/>
    </source>
</evidence>
<dbReference type="Gene3D" id="1.10.8.60">
    <property type="match status" value="1"/>
</dbReference>
<dbReference type="Proteomes" id="UP000245884">
    <property type="component" value="Unassembled WGS sequence"/>
</dbReference>
<dbReference type="InterPro" id="IPR003960">
    <property type="entry name" value="ATPase_AAA_CS"/>
</dbReference>
<comment type="similarity">
    <text evidence="2 11">Belongs to the AAA ATPase family.</text>
</comment>
<dbReference type="RefSeq" id="XP_025361089.1">
    <property type="nucleotide sequence ID" value="XM_025508363.1"/>
</dbReference>
<evidence type="ECO:0000259" key="13">
    <source>
        <dbReference type="SMART" id="SM00382"/>
    </source>
</evidence>
<keyword evidence="6 11" id="KW-0547">Nucleotide-binding</keyword>
<gene>
    <name evidence="14" type="ORF">BDZ90DRAFT_261289</name>
</gene>
<evidence type="ECO:0000313" key="15">
    <source>
        <dbReference type="Proteomes" id="UP000245884"/>
    </source>
</evidence>
<evidence type="ECO:0000256" key="3">
    <source>
        <dbReference type="ARBA" id="ARBA00022448"/>
    </source>
</evidence>
<dbReference type="GO" id="GO:0016887">
    <property type="term" value="F:ATP hydrolysis activity"/>
    <property type="evidence" value="ECO:0007669"/>
    <property type="project" value="InterPro"/>
</dbReference>
<dbReference type="OrthoDB" id="9982946at2759"/>
<dbReference type="InterPro" id="IPR029067">
    <property type="entry name" value="CDC48_domain_2-like_sf"/>
</dbReference>
<dbReference type="GO" id="GO:0005524">
    <property type="term" value="F:ATP binding"/>
    <property type="evidence" value="ECO:0007669"/>
    <property type="project" value="UniProtKB-UniRule"/>
</dbReference>
<protein>
    <recommendedName>
        <fullName evidence="10 11">Vesicular-fusion protein SEC18</fullName>
    </recommendedName>
</protein>
<dbReference type="GO" id="GO:0006891">
    <property type="term" value="P:intra-Golgi vesicle-mediated transport"/>
    <property type="evidence" value="ECO:0007669"/>
    <property type="project" value="TreeGrafter"/>
</dbReference>
<reference evidence="14 15" key="1">
    <citation type="journal article" date="2018" name="Mol. Biol. Evol.">
        <title>Broad Genomic Sampling Reveals a Smut Pathogenic Ancestry of the Fungal Clade Ustilaginomycotina.</title>
        <authorList>
            <person name="Kijpornyongpan T."/>
            <person name="Mondo S.J."/>
            <person name="Barry K."/>
            <person name="Sandor L."/>
            <person name="Lee J."/>
            <person name="Lipzen A."/>
            <person name="Pangilinan J."/>
            <person name="LaButti K."/>
            <person name="Hainaut M."/>
            <person name="Henrissat B."/>
            <person name="Grigoriev I.V."/>
            <person name="Spatafora J.W."/>
            <person name="Aime M.C."/>
        </authorList>
    </citation>
    <scope>NUCLEOTIDE SEQUENCE [LARGE SCALE GENOMIC DNA]</scope>
    <source>
        <strain evidence="14 15">MCA 5214</strain>
    </source>
</reference>
<dbReference type="InterPro" id="IPR003593">
    <property type="entry name" value="AAA+_ATPase"/>
</dbReference>
<dbReference type="STRING" id="1569628.A0A316UMI1"/>
<feature type="compositionally biased region" description="Gly residues" evidence="12">
    <location>
        <begin position="17"/>
        <end position="37"/>
    </location>
</feature>
<keyword evidence="15" id="KW-1185">Reference proteome</keyword>
<evidence type="ECO:0000256" key="10">
    <source>
        <dbReference type="ARBA" id="ARBA00068637"/>
    </source>
</evidence>
<keyword evidence="3 11" id="KW-0813">Transport</keyword>
<dbReference type="PANTHER" id="PTHR23078">
    <property type="entry name" value="VESICULAR-FUSION PROTEIN NSF"/>
    <property type="match status" value="1"/>
</dbReference>
<keyword evidence="7 11" id="KW-0067">ATP-binding</keyword>
<dbReference type="SUPFAM" id="SSF50692">
    <property type="entry name" value="ADC-like"/>
    <property type="match status" value="1"/>
</dbReference>
<keyword evidence="5" id="KW-0677">Repeat</keyword>
<evidence type="ECO:0000256" key="5">
    <source>
        <dbReference type="ARBA" id="ARBA00022737"/>
    </source>
</evidence>
<name>A0A316UMI1_9BASI</name>
<comment type="function">
    <text evidence="9 11">Required for vesicle-mediated transport. Catalyzes the fusion of transport vesicles within the Golgi cisternae. Is also required for transport from the endoplasmic reticulum to the Golgi stack. Seems to function as a fusion protein required for the delivery of cargo proteins to all compartments of the Golgi stack independent of vesicle origin.</text>
</comment>
<feature type="compositionally biased region" description="Polar residues" evidence="12">
    <location>
        <begin position="51"/>
        <end position="63"/>
    </location>
</feature>
<sequence length="852" mass="91673">MAGFSRGGPPPDRSAYGGLGAYGSSAGGGRSSGGAGFSSGSAPAGRSAYGQTSSAYGQTSNAYGQPQQGQAPPPSRRVPPPSRDYGGGAEKAAYSHQPAHREYAVVRCPNELNLSNALVVNPQEWPGTQYILAKGRYVFTVLHDSTNTIQPGTIGVAAFQREWAGLSASGDYMTAEVYDPMAVSSGIYLGGIDLEVSFLRSAITANEQFDVEEMARNFLRAFEGHIFSVGQLLVFEFHGHNLRLVVRGVNVVEAGQIDAKGGASGPPTGMDKGILIAQTDVNFNKAKDSQIKLKASGKKAPPNAILQANFKFEDMGIGGLDDEFSAIFRRAFASRIFPPALVDKLGIQHVKGILLYGPPGTGKTLMARQIGKMLNAREPKIINGPEILNKYVGASEENIRKLFADAEKEYKEKGDESGLHILIFDELDAICKQRGSTGGGTGVGDSVVNQLLSKMDGVDQLNNILLIGMTNRLDMIDEALLRPGRLEVHMEINLPDEHGRRQIISIQTNKMRTNGVMDDDVDLDELAAATKNFSGAEIAGLVKSATSFAFSRHVKVGTMAGISDDVENMRVNRDDFLQALDEVQPAFGVSEEELQQVVQNGIMRFAPHIDVILRDGALRVEQVRTSTRTPLVTALLHGPPGSGKTALAATMAMSSQFPFVKLVSPENMVGLSEPAKIAHLNKVFNDSYKSPLSCIVVDSVEKLVEWVPIGPRFSNGVLQALSVLLGKRPPKGRRLLVLATTSNRAMLQDMDLQQAFLAEMRVPAISSVRSVEHVLREVDLFNGDERAHQRCVQLLSHVGLRSSRDDGEEGAALDESGAPAKTVGIKKLLSEIEMARLDDDPADKLAAALQFM</sequence>
<dbReference type="PROSITE" id="PS00674">
    <property type="entry name" value="AAA"/>
    <property type="match status" value="1"/>
</dbReference>
<feature type="compositionally biased region" description="Low complexity" evidence="12">
    <location>
        <begin position="38"/>
        <end position="50"/>
    </location>
</feature>
<dbReference type="FunFam" id="3.40.50.300:FF:000187">
    <property type="entry name" value="Vesicular-fusion ATPase SEC18"/>
    <property type="match status" value="1"/>
</dbReference>
<dbReference type="GeneID" id="37030186"/>
<evidence type="ECO:0000313" key="14">
    <source>
        <dbReference type="EMBL" id="PWN26477.1"/>
    </source>
</evidence>
<accession>A0A316UMI1</accession>
<dbReference type="CDD" id="cd00009">
    <property type="entry name" value="AAA"/>
    <property type="match status" value="1"/>
</dbReference>
<dbReference type="Gene3D" id="3.10.330.10">
    <property type="match status" value="1"/>
</dbReference>
<comment type="subcellular location">
    <subcellularLocation>
        <location evidence="1 11">Cytoplasm</location>
    </subcellularLocation>
</comment>
<feature type="domain" description="AAA+ ATPase" evidence="13">
    <location>
        <begin position="349"/>
        <end position="496"/>
    </location>
</feature>
<dbReference type="SUPFAM" id="SSF54585">
    <property type="entry name" value="Cdc48 domain 2-like"/>
    <property type="match status" value="1"/>
</dbReference>
<dbReference type="SMART" id="SM00382">
    <property type="entry name" value="AAA"/>
    <property type="match status" value="2"/>
</dbReference>
<dbReference type="InterPro" id="IPR039812">
    <property type="entry name" value="Vesicle-fus_ATPase"/>
</dbReference>
<evidence type="ECO:0000256" key="7">
    <source>
        <dbReference type="ARBA" id="ARBA00022840"/>
    </source>
</evidence>